<dbReference type="RefSeq" id="WP_136555731.1">
    <property type="nucleotide sequence ID" value="NZ_STGJ01000023.1"/>
</dbReference>
<keyword evidence="11" id="KW-0739">Sodium transport</keyword>
<feature type="transmembrane region" description="Helical" evidence="13">
    <location>
        <begin position="219"/>
        <end position="246"/>
    </location>
</feature>
<keyword evidence="15" id="KW-1185">Reference proteome</keyword>
<feature type="transmembrane region" description="Helical" evidence="13">
    <location>
        <begin position="118"/>
        <end position="138"/>
    </location>
</feature>
<dbReference type="GO" id="GO:0006847">
    <property type="term" value="P:plasma membrane acetate transport"/>
    <property type="evidence" value="ECO:0007669"/>
    <property type="project" value="TreeGrafter"/>
</dbReference>
<evidence type="ECO:0000313" key="15">
    <source>
        <dbReference type="Proteomes" id="UP000308891"/>
    </source>
</evidence>
<dbReference type="InterPro" id="IPR018212">
    <property type="entry name" value="Na/solute_symporter_CS"/>
</dbReference>
<feature type="transmembrane region" description="Helical" evidence="13">
    <location>
        <begin position="423"/>
        <end position="447"/>
    </location>
</feature>
<comment type="similarity">
    <text evidence="2 12">Belongs to the sodium:solute symporter (SSF) (TC 2.A.21) family.</text>
</comment>
<dbReference type="Gene3D" id="1.20.1730.10">
    <property type="entry name" value="Sodium/glucose cotransporter"/>
    <property type="match status" value="1"/>
</dbReference>
<dbReference type="InterPro" id="IPR001734">
    <property type="entry name" value="Na/solute_symporter"/>
</dbReference>
<keyword evidence="8" id="KW-0915">Sodium</keyword>
<keyword evidence="10 13" id="KW-0472">Membrane</keyword>
<evidence type="ECO:0000256" key="8">
    <source>
        <dbReference type="ARBA" id="ARBA00023053"/>
    </source>
</evidence>
<evidence type="ECO:0000256" key="6">
    <source>
        <dbReference type="ARBA" id="ARBA00022847"/>
    </source>
</evidence>
<dbReference type="EMBL" id="STGJ01000023">
    <property type="protein sequence ID" value="TIC78674.1"/>
    <property type="molecule type" value="Genomic_DNA"/>
</dbReference>
<gene>
    <name evidence="14" type="ORF">E5K04_15385</name>
</gene>
<proteinExistence type="inferred from homology"/>
<feature type="transmembrane region" description="Helical" evidence="13">
    <location>
        <begin position="43"/>
        <end position="66"/>
    </location>
</feature>
<keyword evidence="9" id="KW-0406">Ion transport</keyword>
<evidence type="ECO:0000256" key="12">
    <source>
        <dbReference type="RuleBase" id="RU362091"/>
    </source>
</evidence>
<keyword evidence="4" id="KW-1003">Cell membrane</keyword>
<evidence type="ECO:0000256" key="10">
    <source>
        <dbReference type="ARBA" id="ARBA00023136"/>
    </source>
</evidence>
<evidence type="ECO:0000313" key="14">
    <source>
        <dbReference type="EMBL" id="TIC78674.1"/>
    </source>
</evidence>
<dbReference type="Pfam" id="PF00474">
    <property type="entry name" value="SSF"/>
    <property type="match status" value="1"/>
</dbReference>
<evidence type="ECO:0000256" key="7">
    <source>
        <dbReference type="ARBA" id="ARBA00022989"/>
    </source>
</evidence>
<keyword evidence="5 13" id="KW-0812">Transmembrane</keyword>
<name>A0A4T0UJB5_9NEIS</name>
<feature type="transmembrane region" description="Helical" evidence="13">
    <location>
        <begin position="178"/>
        <end position="199"/>
    </location>
</feature>
<dbReference type="CDD" id="cd11480">
    <property type="entry name" value="SLC5sbd_u4"/>
    <property type="match status" value="1"/>
</dbReference>
<dbReference type="OrthoDB" id="9789704at2"/>
<feature type="transmembrane region" description="Helical" evidence="13">
    <location>
        <begin position="144"/>
        <end position="166"/>
    </location>
</feature>
<feature type="transmembrane region" description="Helical" evidence="13">
    <location>
        <begin position="453"/>
        <end position="472"/>
    </location>
</feature>
<dbReference type="PANTHER" id="PTHR48086">
    <property type="entry name" value="SODIUM/PROLINE SYMPORTER-RELATED"/>
    <property type="match status" value="1"/>
</dbReference>
<evidence type="ECO:0000256" key="4">
    <source>
        <dbReference type="ARBA" id="ARBA00022475"/>
    </source>
</evidence>
<dbReference type="PROSITE" id="PS00456">
    <property type="entry name" value="NA_SOLUT_SYMP_1"/>
    <property type="match status" value="1"/>
</dbReference>
<dbReference type="InterPro" id="IPR050277">
    <property type="entry name" value="Sodium:Solute_Symporter"/>
</dbReference>
<feature type="transmembrane region" description="Helical" evidence="13">
    <location>
        <begin position="387"/>
        <end position="411"/>
    </location>
</feature>
<sequence length="481" mass="48833">MSPALAFFIPFALATLALSHWAARKSSSGGAFFSGGGRVGSLLGGFALAGDYLSAAAFLGAAGLYYQAGYDSLAYAVGTLAGWPLMTQLVAGRMREEGVFGVGELLAKRFGSAAPRRLAAGVSLAISLFYLVVQLVGAGKLLGLLFGFDYTVAVLLVTLLSLAYVAGGGMLATTWVQAIKAVLLVGCALALAALTMARFDWQIAKLFDAAAAVRGDAVFLPSAALASPVELVSLGLGLTLGLLGLPHVLMRFYSAPDAARAQGAARVATLLIALVFSLNFIDGFGALALLPGHLAFFTDEGALKGGSNMAALHLAQLLGGPLLAGFVAAVAFATILAVVAGLTLSATATLTRELMPGRGLAFVRGSALALSLAAAAVSIAFQLQNIAVLLGFAFALAASANFPVLLLALYWKRLTARGAAATLSTGLAASLLLIVAGPGVWVAVLGFDAPLQPLANPALVSVPLAFAAAVLASRARQKETR</sequence>
<feature type="transmembrane region" description="Helical" evidence="13">
    <location>
        <begin position="322"/>
        <end position="350"/>
    </location>
</feature>
<protein>
    <submittedName>
        <fullName evidence="14">Cation acetate symporter</fullName>
    </submittedName>
</protein>
<dbReference type="GO" id="GO:0015293">
    <property type="term" value="F:symporter activity"/>
    <property type="evidence" value="ECO:0007669"/>
    <property type="project" value="UniProtKB-KW"/>
</dbReference>
<keyword evidence="6" id="KW-0769">Symport</keyword>
<accession>A0A4T0UJB5</accession>
<organism evidence="14 15">
    <name type="scientific">Crenobacter intestini</name>
    <dbReference type="NCBI Taxonomy" id="2563443"/>
    <lineage>
        <taxon>Bacteria</taxon>
        <taxon>Pseudomonadati</taxon>
        <taxon>Pseudomonadota</taxon>
        <taxon>Betaproteobacteria</taxon>
        <taxon>Neisseriales</taxon>
        <taxon>Neisseriaceae</taxon>
        <taxon>Crenobacter</taxon>
    </lineage>
</organism>
<evidence type="ECO:0000256" key="3">
    <source>
        <dbReference type="ARBA" id="ARBA00022448"/>
    </source>
</evidence>
<evidence type="ECO:0000256" key="2">
    <source>
        <dbReference type="ARBA" id="ARBA00006434"/>
    </source>
</evidence>
<dbReference type="AlphaFoldDB" id="A0A4T0UJB5"/>
<evidence type="ECO:0000256" key="9">
    <source>
        <dbReference type="ARBA" id="ARBA00023065"/>
    </source>
</evidence>
<evidence type="ECO:0000256" key="5">
    <source>
        <dbReference type="ARBA" id="ARBA00022692"/>
    </source>
</evidence>
<dbReference type="InterPro" id="IPR038377">
    <property type="entry name" value="Na/Glc_symporter_sf"/>
</dbReference>
<keyword evidence="3" id="KW-0813">Transport</keyword>
<dbReference type="GO" id="GO:0015123">
    <property type="term" value="F:acetate transmembrane transporter activity"/>
    <property type="evidence" value="ECO:0007669"/>
    <property type="project" value="TreeGrafter"/>
</dbReference>
<feature type="transmembrane region" description="Helical" evidence="13">
    <location>
        <begin position="267"/>
        <end position="290"/>
    </location>
</feature>
<evidence type="ECO:0000256" key="11">
    <source>
        <dbReference type="ARBA" id="ARBA00023201"/>
    </source>
</evidence>
<keyword evidence="7 13" id="KW-1133">Transmembrane helix</keyword>
<dbReference type="Proteomes" id="UP000308891">
    <property type="component" value="Unassembled WGS sequence"/>
</dbReference>
<dbReference type="GO" id="GO:0005886">
    <property type="term" value="C:plasma membrane"/>
    <property type="evidence" value="ECO:0007669"/>
    <property type="project" value="UniProtKB-SubCell"/>
</dbReference>
<reference evidence="14 15" key="1">
    <citation type="submission" date="2019-04" db="EMBL/GenBank/DDBJ databases">
        <title>Crenobacter sp. nov.</title>
        <authorList>
            <person name="Shi S."/>
        </authorList>
    </citation>
    <scope>NUCLEOTIDE SEQUENCE [LARGE SCALE GENOMIC DNA]</scope>
    <source>
        <strain evidence="14 15">GY 70310</strain>
    </source>
</reference>
<comment type="caution">
    <text evidence="14">The sequence shown here is derived from an EMBL/GenBank/DDBJ whole genome shotgun (WGS) entry which is preliminary data.</text>
</comment>
<comment type="subcellular location">
    <subcellularLocation>
        <location evidence="1">Cell membrane</location>
        <topology evidence="1">Multi-pass membrane protein</topology>
    </subcellularLocation>
</comment>
<dbReference type="PANTHER" id="PTHR48086:SF6">
    <property type="entry name" value="CATION_ACETATE SYMPORTER ACTP"/>
    <property type="match status" value="1"/>
</dbReference>
<evidence type="ECO:0000256" key="13">
    <source>
        <dbReference type="SAM" id="Phobius"/>
    </source>
</evidence>
<dbReference type="GO" id="GO:0006814">
    <property type="term" value="P:sodium ion transport"/>
    <property type="evidence" value="ECO:0007669"/>
    <property type="project" value="UniProtKB-KW"/>
</dbReference>
<dbReference type="PROSITE" id="PS50283">
    <property type="entry name" value="NA_SOLUT_SYMP_3"/>
    <property type="match status" value="1"/>
</dbReference>
<feature type="transmembrane region" description="Helical" evidence="13">
    <location>
        <begin position="362"/>
        <end position="381"/>
    </location>
</feature>
<evidence type="ECO:0000256" key="1">
    <source>
        <dbReference type="ARBA" id="ARBA00004651"/>
    </source>
</evidence>